<dbReference type="AlphaFoldDB" id="A0A642UYB9"/>
<feature type="domain" description="Peptidase A1" evidence="14">
    <location>
        <begin position="63"/>
        <end position="365"/>
    </location>
</feature>
<keyword evidence="9 12" id="KW-0378">Hydrolase</keyword>
<dbReference type="PROSITE" id="PS51767">
    <property type="entry name" value="PEPTIDASE_A1"/>
    <property type="match status" value="1"/>
</dbReference>
<comment type="subcellular location">
    <subcellularLocation>
        <location evidence="2">Secreted</location>
    </subcellularLocation>
</comment>
<evidence type="ECO:0000256" key="13">
    <source>
        <dbReference type="SAM" id="SignalP"/>
    </source>
</evidence>
<dbReference type="OrthoDB" id="771136at2759"/>
<proteinExistence type="inferred from homology"/>
<keyword evidence="11" id="KW-1015">Disulfide bond</keyword>
<evidence type="ECO:0000256" key="3">
    <source>
        <dbReference type="ARBA" id="ARBA00007447"/>
    </source>
</evidence>
<dbReference type="InterPro" id="IPR021109">
    <property type="entry name" value="Peptidase_aspartic_dom_sf"/>
</dbReference>
<feature type="signal peptide" evidence="13">
    <location>
        <begin position="1"/>
        <end position="15"/>
    </location>
</feature>
<dbReference type="PRINTS" id="PR00792">
    <property type="entry name" value="PEPSIN"/>
</dbReference>
<evidence type="ECO:0000313" key="16">
    <source>
        <dbReference type="Proteomes" id="UP000449547"/>
    </source>
</evidence>
<evidence type="ECO:0000256" key="5">
    <source>
        <dbReference type="ARBA" id="ARBA00022525"/>
    </source>
</evidence>
<dbReference type="PANTHER" id="PTHR47966">
    <property type="entry name" value="BETA-SITE APP-CLEAVING ENZYME, ISOFORM A-RELATED"/>
    <property type="match status" value="1"/>
</dbReference>
<gene>
    <name evidence="15" type="ORF">DIURU_002059</name>
</gene>
<organism evidence="15 16">
    <name type="scientific">Diutina rugosa</name>
    <name type="common">Yeast</name>
    <name type="synonym">Candida rugosa</name>
    <dbReference type="NCBI Taxonomy" id="5481"/>
    <lineage>
        <taxon>Eukaryota</taxon>
        <taxon>Fungi</taxon>
        <taxon>Dikarya</taxon>
        <taxon>Ascomycota</taxon>
        <taxon>Saccharomycotina</taxon>
        <taxon>Pichiomycetes</taxon>
        <taxon>Debaryomycetaceae</taxon>
        <taxon>Diutina</taxon>
    </lineage>
</organism>
<protein>
    <recommendedName>
        <fullName evidence="4">candidapepsin</fullName>
        <ecNumber evidence="4">3.4.23.24</ecNumber>
    </recommendedName>
</protein>
<evidence type="ECO:0000256" key="12">
    <source>
        <dbReference type="RuleBase" id="RU000454"/>
    </source>
</evidence>
<dbReference type="GO" id="GO:0005576">
    <property type="term" value="C:extracellular region"/>
    <property type="evidence" value="ECO:0007669"/>
    <property type="project" value="UniProtKB-SubCell"/>
</dbReference>
<reference evidence="15 16" key="1">
    <citation type="submission" date="2019-07" db="EMBL/GenBank/DDBJ databases">
        <title>Genome assembly of two rare yeast pathogens: Diutina rugosa and Trichomonascus ciferrii.</title>
        <authorList>
            <person name="Mixao V."/>
            <person name="Saus E."/>
            <person name="Hansen A."/>
            <person name="Lass-Flor C."/>
            <person name="Gabaldon T."/>
        </authorList>
    </citation>
    <scope>NUCLEOTIDE SEQUENCE [LARGE SCALE GENOMIC DNA]</scope>
    <source>
        <strain evidence="15 16">CBS 613</strain>
    </source>
</reference>
<dbReference type="GeneID" id="54780710"/>
<evidence type="ECO:0000259" key="14">
    <source>
        <dbReference type="PROSITE" id="PS51767"/>
    </source>
</evidence>
<evidence type="ECO:0000256" key="1">
    <source>
        <dbReference type="ARBA" id="ARBA00001675"/>
    </source>
</evidence>
<comment type="caution">
    <text evidence="15">The sequence shown here is derived from an EMBL/GenBank/DDBJ whole genome shotgun (WGS) entry which is preliminary data.</text>
</comment>
<evidence type="ECO:0000256" key="6">
    <source>
        <dbReference type="ARBA" id="ARBA00022670"/>
    </source>
</evidence>
<dbReference type="VEuPathDB" id="FungiDB:DIURU_002059"/>
<evidence type="ECO:0000256" key="11">
    <source>
        <dbReference type="ARBA" id="ARBA00023157"/>
    </source>
</evidence>
<name>A0A642UYB9_DIURU</name>
<dbReference type="RefSeq" id="XP_034013192.1">
    <property type="nucleotide sequence ID" value="XM_034154669.1"/>
</dbReference>
<evidence type="ECO:0000256" key="10">
    <source>
        <dbReference type="ARBA" id="ARBA00023145"/>
    </source>
</evidence>
<keyword evidence="7 13" id="KW-0732">Signal</keyword>
<dbReference type="PROSITE" id="PS00141">
    <property type="entry name" value="ASP_PROTEASE"/>
    <property type="match status" value="1"/>
</dbReference>
<evidence type="ECO:0000256" key="8">
    <source>
        <dbReference type="ARBA" id="ARBA00022750"/>
    </source>
</evidence>
<comment type="similarity">
    <text evidence="3 12">Belongs to the peptidase A1 family.</text>
</comment>
<dbReference type="EMBL" id="SWFT01000064">
    <property type="protein sequence ID" value="KAA8904107.1"/>
    <property type="molecule type" value="Genomic_DNA"/>
</dbReference>
<evidence type="ECO:0000256" key="4">
    <source>
        <dbReference type="ARBA" id="ARBA00013207"/>
    </source>
</evidence>
<keyword evidence="5" id="KW-0964">Secreted</keyword>
<evidence type="ECO:0000256" key="2">
    <source>
        <dbReference type="ARBA" id="ARBA00004613"/>
    </source>
</evidence>
<dbReference type="SUPFAM" id="SSF50630">
    <property type="entry name" value="Acid proteases"/>
    <property type="match status" value="1"/>
</dbReference>
<keyword evidence="16" id="KW-1185">Reference proteome</keyword>
<dbReference type="Proteomes" id="UP000449547">
    <property type="component" value="Unassembled WGS sequence"/>
</dbReference>
<dbReference type="InterPro" id="IPR033121">
    <property type="entry name" value="PEPTIDASE_A1"/>
</dbReference>
<keyword evidence="10" id="KW-0865">Zymogen</keyword>
<dbReference type="InterPro" id="IPR001969">
    <property type="entry name" value="Aspartic_peptidase_AS"/>
</dbReference>
<evidence type="ECO:0000256" key="9">
    <source>
        <dbReference type="ARBA" id="ARBA00022801"/>
    </source>
</evidence>
<dbReference type="EC" id="3.4.23.24" evidence="4"/>
<dbReference type="GO" id="GO:0006508">
    <property type="term" value="P:proteolysis"/>
    <property type="evidence" value="ECO:0007669"/>
    <property type="project" value="UniProtKB-KW"/>
</dbReference>
<keyword evidence="6 12" id="KW-0645">Protease</keyword>
<sequence>MVSFVYSFMISLAAALVVRDQAPQPLELTLNKVPNLEAVQPNPRNRAKPGPQDVELFAAAASYQIDLGVINEDQKVRVVLDTGSADLWVDAEKLSNTNGFTKTGESFAIGYGDRSTTRGDFGKSSVFLENGLEVKDFQWALATEVTLTGGSQNGILGIGKVTNEAGYHRTGKTYPNFTQKLKDQGTITSNSYSYFLNKDHDHDGTITFGGRDNKKVKGPVATFHPSESDEYSRFDTVTVAKFTTSDGKTVQGFEAALDTGTTLTYIPISTLRELAIPGVYTNWQGQYYVDCNQPTDKYVSFWFNDVEIKLSYKDLAVPAYTINNQPSGTCFFAFQATGGENLLGDSFLRHAYITVNHDKNEILVSNVEYTDEKDIVAI</sequence>
<accession>A0A642UYB9</accession>
<comment type="catalytic activity">
    <reaction evidence="1">
        <text>Preferential cleavage at the carboxyl of hydrophobic amino acids, but fails to cleave 15-Leu-|-Tyr-16, 16-Tyr-|-Leu-17 and 24-Phe-|-Phe-25 of insulin B chain. Activates trypsinogen, and degrades keratin.</text>
        <dbReference type="EC" id="3.4.23.24"/>
    </reaction>
</comment>
<evidence type="ECO:0000313" key="15">
    <source>
        <dbReference type="EMBL" id="KAA8904107.1"/>
    </source>
</evidence>
<dbReference type="PANTHER" id="PTHR47966:SF65">
    <property type="entry name" value="ASPARTIC-TYPE ENDOPEPTIDASE"/>
    <property type="match status" value="1"/>
</dbReference>
<dbReference type="OMA" id="RHAYITV"/>
<evidence type="ECO:0000256" key="7">
    <source>
        <dbReference type="ARBA" id="ARBA00022729"/>
    </source>
</evidence>
<dbReference type="Pfam" id="PF00026">
    <property type="entry name" value="Asp"/>
    <property type="match status" value="1"/>
</dbReference>
<keyword evidence="8 12" id="KW-0064">Aspartyl protease</keyword>
<dbReference type="InterPro" id="IPR033876">
    <property type="entry name" value="SAP-like"/>
</dbReference>
<dbReference type="GO" id="GO:0004190">
    <property type="term" value="F:aspartic-type endopeptidase activity"/>
    <property type="evidence" value="ECO:0007669"/>
    <property type="project" value="UniProtKB-KW"/>
</dbReference>
<dbReference type="Gene3D" id="2.40.70.10">
    <property type="entry name" value="Acid Proteases"/>
    <property type="match status" value="2"/>
</dbReference>
<feature type="chain" id="PRO_5024871824" description="candidapepsin" evidence="13">
    <location>
        <begin position="16"/>
        <end position="378"/>
    </location>
</feature>
<dbReference type="InterPro" id="IPR001461">
    <property type="entry name" value="Aspartic_peptidase_A1"/>
</dbReference>
<dbReference type="CDD" id="cd05474">
    <property type="entry name" value="SAP_like"/>
    <property type="match status" value="1"/>
</dbReference>